<protein>
    <recommendedName>
        <fullName evidence="7">Rhodopsin domain-containing protein</fullName>
    </recommendedName>
</protein>
<feature type="transmembrane region" description="Helical" evidence="6">
    <location>
        <begin position="265"/>
        <end position="289"/>
    </location>
</feature>
<dbReference type="Pfam" id="PF20684">
    <property type="entry name" value="Fung_rhodopsin"/>
    <property type="match status" value="1"/>
</dbReference>
<feature type="transmembrane region" description="Helical" evidence="6">
    <location>
        <begin position="339"/>
        <end position="360"/>
    </location>
</feature>
<comment type="similarity">
    <text evidence="5">Belongs to the SAT4 family.</text>
</comment>
<gene>
    <name evidence="8" type="ORF">H072_6763</name>
</gene>
<dbReference type="OMA" id="FRIWAID"/>
<proteinExistence type="inferred from homology"/>
<comment type="subcellular location">
    <subcellularLocation>
        <location evidence="1">Membrane</location>
        <topology evidence="1">Multi-pass membrane protein</topology>
    </subcellularLocation>
</comment>
<evidence type="ECO:0000259" key="7">
    <source>
        <dbReference type="Pfam" id="PF20684"/>
    </source>
</evidence>
<reference evidence="9" key="2">
    <citation type="submission" date="2013-04" db="EMBL/GenBank/DDBJ databases">
        <title>Genomic mechanisms accounting for the adaptation to parasitism in nematode-trapping fungi.</title>
        <authorList>
            <person name="Ahren D.G."/>
        </authorList>
    </citation>
    <scope>NUCLEOTIDE SEQUENCE [LARGE SCALE GENOMIC DNA]</scope>
    <source>
        <strain evidence="9">CBS 200.50</strain>
    </source>
</reference>
<reference evidence="8 9" key="1">
    <citation type="journal article" date="2013" name="PLoS Genet.">
        <title>Genomic mechanisms accounting for the adaptation to parasitism in nematode-trapping fungi.</title>
        <authorList>
            <person name="Meerupati T."/>
            <person name="Andersson K.M."/>
            <person name="Friman E."/>
            <person name="Kumar D."/>
            <person name="Tunlid A."/>
            <person name="Ahren D."/>
        </authorList>
    </citation>
    <scope>NUCLEOTIDE SEQUENCE [LARGE SCALE GENOMIC DNA]</scope>
    <source>
        <strain evidence="8 9">CBS 200.50</strain>
    </source>
</reference>
<accession>S8A8V7</accession>
<evidence type="ECO:0000313" key="9">
    <source>
        <dbReference type="Proteomes" id="UP000015100"/>
    </source>
</evidence>
<evidence type="ECO:0000256" key="6">
    <source>
        <dbReference type="SAM" id="Phobius"/>
    </source>
</evidence>
<feature type="transmembrane region" description="Helical" evidence="6">
    <location>
        <begin position="222"/>
        <end position="245"/>
    </location>
</feature>
<comment type="caution">
    <text evidence="8">The sequence shown here is derived from an EMBL/GenBank/DDBJ whole genome shotgun (WGS) entry which is preliminary data.</text>
</comment>
<dbReference type="PANTHER" id="PTHR33048">
    <property type="entry name" value="PTH11-LIKE INTEGRAL MEMBRANE PROTEIN (AFU_ORTHOLOGUE AFUA_5G11245)"/>
    <property type="match status" value="1"/>
</dbReference>
<keyword evidence="2 6" id="KW-0812">Transmembrane</keyword>
<keyword evidence="4 6" id="KW-0472">Membrane</keyword>
<dbReference type="HOGENOM" id="CLU_045271_0_0_1"/>
<keyword evidence="3 6" id="KW-1133">Transmembrane helix</keyword>
<evidence type="ECO:0000256" key="3">
    <source>
        <dbReference type="ARBA" id="ARBA00022989"/>
    </source>
</evidence>
<evidence type="ECO:0000256" key="2">
    <source>
        <dbReference type="ARBA" id="ARBA00022692"/>
    </source>
</evidence>
<evidence type="ECO:0000313" key="8">
    <source>
        <dbReference type="EMBL" id="EPS39440.1"/>
    </source>
</evidence>
<feature type="transmembrane region" description="Helical" evidence="6">
    <location>
        <begin position="301"/>
        <end position="319"/>
    </location>
</feature>
<organism evidence="8 9">
    <name type="scientific">Dactylellina haptotyla (strain CBS 200.50)</name>
    <name type="common">Nematode-trapping fungus</name>
    <name type="synonym">Monacrosporium haptotylum</name>
    <dbReference type="NCBI Taxonomy" id="1284197"/>
    <lineage>
        <taxon>Eukaryota</taxon>
        <taxon>Fungi</taxon>
        <taxon>Dikarya</taxon>
        <taxon>Ascomycota</taxon>
        <taxon>Pezizomycotina</taxon>
        <taxon>Orbiliomycetes</taxon>
        <taxon>Orbiliales</taxon>
        <taxon>Orbiliaceae</taxon>
        <taxon>Dactylellina</taxon>
    </lineage>
</organism>
<feature type="domain" description="Rhodopsin" evidence="7">
    <location>
        <begin position="128"/>
        <end position="364"/>
    </location>
</feature>
<evidence type="ECO:0000256" key="4">
    <source>
        <dbReference type="ARBA" id="ARBA00023136"/>
    </source>
</evidence>
<dbReference type="OrthoDB" id="5329176at2759"/>
<name>S8A8V7_DACHA</name>
<feature type="transmembrane region" description="Helical" evidence="6">
    <location>
        <begin position="143"/>
        <end position="162"/>
    </location>
</feature>
<dbReference type="InterPro" id="IPR052337">
    <property type="entry name" value="SAT4-like"/>
</dbReference>
<dbReference type="PANTHER" id="PTHR33048:SF47">
    <property type="entry name" value="INTEGRAL MEMBRANE PROTEIN-RELATED"/>
    <property type="match status" value="1"/>
</dbReference>
<evidence type="ECO:0000256" key="5">
    <source>
        <dbReference type="ARBA" id="ARBA00038359"/>
    </source>
</evidence>
<dbReference type="InterPro" id="IPR049326">
    <property type="entry name" value="Rhodopsin_dom_fungi"/>
</dbReference>
<feature type="transmembrane region" description="Helical" evidence="6">
    <location>
        <begin position="188"/>
        <end position="210"/>
    </location>
</feature>
<feature type="transmembrane region" description="Helical" evidence="6">
    <location>
        <begin position="110"/>
        <end position="131"/>
    </location>
</feature>
<dbReference type="STRING" id="1284197.S8A8V7"/>
<keyword evidence="9" id="KW-1185">Reference proteome</keyword>
<dbReference type="AlphaFoldDB" id="S8A8V7"/>
<dbReference type="Proteomes" id="UP000015100">
    <property type="component" value="Unassembled WGS sequence"/>
</dbReference>
<evidence type="ECO:0000256" key="1">
    <source>
        <dbReference type="ARBA" id="ARBA00004141"/>
    </source>
</evidence>
<sequence length="401" mass="44019">MSDSDNSTAVGFTRDDIDAILSACRIVGAGSPNLPYPNLLIYDLIVKYADWIDSVNYNFTPEDLTAEFGTRPQDAPVMIDFLGGVDVMGPFLVAVADNGALLPHPGTTTIIVPLFIALTVISSIAVVLRIWSRQMLAGGLKLFDHLTILAFFMTVAWGAVAVHHSKNNGKYQAYWDVSWNTLRQHYKIYLILTAFYPWVMAVIKMSLLVLYYQLSKMNYIKWAVFATGAITIGNSIAGFFFAIFACSPVAWWDDFLQEPCKLNQRAGLVATGAIYILTDIATWALPIPLIFQLKLGTREKILAICTFAIGTVACIASGFRLDAILKYQDFSADSSSPLLIDAWTIIELNIALICGCAPMIRALIIFYAPKIITSVSTATTTSKSIPEDIASNGDEKLEHVS</sequence>
<dbReference type="EMBL" id="AQGS01000471">
    <property type="protein sequence ID" value="EPS39440.1"/>
    <property type="molecule type" value="Genomic_DNA"/>
</dbReference>
<dbReference type="GO" id="GO:0016020">
    <property type="term" value="C:membrane"/>
    <property type="evidence" value="ECO:0007669"/>
    <property type="project" value="UniProtKB-SubCell"/>
</dbReference>